<organism evidence="2 3">
    <name type="scientific">Rotaria magnacalcarata</name>
    <dbReference type="NCBI Taxonomy" id="392030"/>
    <lineage>
        <taxon>Eukaryota</taxon>
        <taxon>Metazoa</taxon>
        <taxon>Spiralia</taxon>
        <taxon>Gnathifera</taxon>
        <taxon>Rotifera</taxon>
        <taxon>Eurotatoria</taxon>
        <taxon>Bdelloidea</taxon>
        <taxon>Philodinida</taxon>
        <taxon>Philodinidae</taxon>
        <taxon>Rotaria</taxon>
    </lineage>
</organism>
<sequence length="261" mass="30510">MDDEFRINKLPFSSQSSRSYPTRQSLPSVTEDVQHQTFPTKALENNDRLDSRLAWENIPRSIIYSIMKRFQYGLPIEDEPRKDRPCNLNKNRQRKWKDYAENRVGSNQRKLAAKFKVSRSYIRRNLEKLGLGYYKRRRAPKYTSQQLEQIPGKCQKLRRKITDPEIFIIMDNEKYFSFSGDNMPSNAGFWSADKEHVSPEVNFKSKQTFAPKILVRLAISSKGISAPYLGTAKDSAANGDIYIKQCLQKLLTFIYEHHQDD</sequence>
<feature type="compositionally biased region" description="Polar residues" evidence="1">
    <location>
        <begin position="11"/>
        <end position="28"/>
    </location>
</feature>
<protein>
    <submittedName>
        <fullName evidence="2">Uncharacterized protein</fullName>
    </submittedName>
</protein>
<proteinExistence type="predicted"/>
<accession>A0A816QKM6</accession>
<gene>
    <name evidence="2" type="ORF">WKI299_LOCUS12131</name>
</gene>
<name>A0A816QKM6_9BILA</name>
<comment type="caution">
    <text evidence="2">The sequence shown here is derived from an EMBL/GenBank/DDBJ whole genome shotgun (WGS) entry which is preliminary data.</text>
</comment>
<dbReference type="AlphaFoldDB" id="A0A816QKM6"/>
<evidence type="ECO:0000313" key="3">
    <source>
        <dbReference type="Proteomes" id="UP000663856"/>
    </source>
</evidence>
<feature type="region of interest" description="Disordered" evidence="1">
    <location>
        <begin position="1"/>
        <end position="32"/>
    </location>
</feature>
<reference evidence="2" key="1">
    <citation type="submission" date="2021-02" db="EMBL/GenBank/DDBJ databases">
        <authorList>
            <person name="Nowell W R."/>
        </authorList>
    </citation>
    <scope>NUCLEOTIDE SEQUENCE</scope>
</reference>
<dbReference type="EMBL" id="CAJNRF010004560">
    <property type="protein sequence ID" value="CAF2061118.1"/>
    <property type="molecule type" value="Genomic_DNA"/>
</dbReference>
<dbReference type="Proteomes" id="UP000663856">
    <property type="component" value="Unassembled WGS sequence"/>
</dbReference>
<evidence type="ECO:0000313" key="2">
    <source>
        <dbReference type="EMBL" id="CAF2061118.1"/>
    </source>
</evidence>
<evidence type="ECO:0000256" key="1">
    <source>
        <dbReference type="SAM" id="MobiDB-lite"/>
    </source>
</evidence>